<evidence type="ECO:0000256" key="5">
    <source>
        <dbReference type="ARBA" id="ARBA00023239"/>
    </source>
</evidence>
<dbReference type="SMART" id="SM01057">
    <property type="entry name" value="Carb_anhydrase"/>
    <property type="match status" value="1"/>
</dbReference>
<evidence type="ECO:0000256" key="6">
    <source>
        <dbReference type="ARBA" id="ARBA00048348"/>
    </source>
</evidence>
<comment type="similarity">
    <text evidence="1">Belongs to the alpha-carbonic anhydrase family.</text>
</comment>
<proteinExistence type="inferred from homology"/>
<dbReference type="InterPro" id="IPR001148">
    <property type="entry name" value="CA_dom"/>
</dbReference>
<keyword evidence="10" id="KW-1185">Reference proteome</keyword>
<name>A0A1H3SSE1_9PSEU</name>
<reference evidence="9 10" key="1">
    <citation type="submission" date="2016-10" db="EMBL/GenBank/DDBJ databases">
        <authorList>
            <person name="de Groot N.N."/>
        </authorList>
    </citation>
    <scope>NUCLEOTIDE SEQUENCE [LARGE SCALE GENOMIC DNA]</scope>
    <source>
        <strain evidence="9 10">CPCC 202699</strain>
    </source>
</reference>
<evidence type="ECO:0000313" key="9">
    <source>
        <dbReference type="EMBL" id="SDZ40465.1"/>
    </source>
</evidence>
<keyword evidence="7" id="KW-0732">Signal</keyword>
<dbReference type="GO" id="GO:0004089">
    <property type="term" value="F:carbonate dehydratase activity"/>
    <property type="evidence" value="ECO:0007669"/>
    <property type="project" value="UniProtKB-EC"/>
</dbReference>
<gene>
    <name evidence="9" type="ORF">SAMN05421504_11544</name>
</gene>
<evidence type="ECO:0000256" key="7">
    <source>
        <dbReference type="SAM" id="SignalP"/>
    </source>
</evidence>
<keyword evidence="3" id="KW-0479">Metal-binding</keyword>
<dbReference type="SUPFAM" id="SSF51069">
    <property type="entry name" value="Carbonic anhydrase"/>
    <property type="match status" value="1"/>
</dbReference>
<dbReference type="RefSeq" id="WP_176969031.1">
    <property type="nucleotide sequence ID" value="NZ_FNON01000015.1"/>
</dbReference>
<keyword evidence="5" id="KW-0456">Lyase</keyword>
<dbReference type="EC" id="4.2.1.1" evidence="2"/>
<feature type="chain" id="PRO_5038355081" description="carbonic anhydrase" evidence="7">
    <location>
        <begin position="28"/>
        <end position="245"/>
    </location>
</feature>
<evidence type="ECO:0000256" key="4">
    <source>
        <dbReference type="ARBA" id="ARBA00022833"/>
    </source>
</evidence>
<dbReference type="Proteomes" id="UP000199515">
    <property type="component" value="Unassembled WGS sequence"/>
</dbReference>
<evidence type="ECO:0000259" key="8">
    <source>
        <dbReference type="PROSITE" id="PS51144"/>
    </source>
</evidence>
<evidence type="ECO:0000313" key="10">
    <source>
        <dbReference type="Proteomes" id="UP000199515"/>
    </source>
</evidence>
<dbReference type="InterPro" id="IPR041891">
    <property type="entry name" value="Alpha_CA_prokaryot-like"/>
</dbReference>
<dbReference type="InterPro" id="IPR023561">
    <property type="entry name" value="Carbonic_anhydrase_a-class"/>
</dbReference>
<organism evidence="9 10">
    <name type="scientific">Amycolatopsis xylanica</name>
    <dbReference type="NCBI Taxonomy" id="589385"/>
    <lineage>
        <taxon>Bacteria</taxon>
        <taxon>Bacillati</taxon>
        <taxon>Actinomycetota</taxon>
        <taxon>Actinomycetes</taxon>
        <taxon>Pseudonocardiales</taxon>
        <taxon>Pseudonocardiaceae</taxon>
        <taxon>Amycolatopsis</taxon>
    </lineage>
</organism>
<dbReference type="PROSITE" id="PS51144">
    <property type="entry name" value="ALPHA_CA_2"/>
    <property type="match status" value="1"/>
</dbReference>
<comment type="catalytic activity">
    <reaction evidence="6">
        <text>hydrogencarbonate + H(+) = CO2 + H2O</text>
        <dbReference type="Rhea" id="RHEA:10748"/>
        <dbReference type="ChEBI" id="CHEBI:15377"/>
        <dbReference type="ChEBI" id="CHEBI:15378"/>
        <dbReference type="ChEBI" id="CHEBI:16526"/>
        <dbReference type="ChEBI" id="CHEBI:17544"/>
        <dbReference type="EC" id="4.2.1.1"/>
    </reaction>
</comment>
<evidence type="ECO:0000256" key="1">
    <source>
        <dbReference type="ARBA" id="ARBA00010718"/>
    </source>
</evidence>
<accession>A0A1H3SSE1</accession>
<dbReference type="PANTHER" id="PTHR18952:SF265">
    <property type="entry name" value="CARBONIC ANHYDRASE"/>
    <property type="match status" value="1"/>
</dbReference>
<dbReference type="InterPro" id="IPR036398">
    <property type="entry name" value="CA_dom_sf"/>
</dbReference>
<dbReference type="STRING" id="589385.SAMN05421504_11544"/>
<dbReference type="GO" id="GO:0008270">
    <property type="term" value="F:zinc ion binding"/>
    <property type="evidence" value="ECO:0007669"/>
    <property type="project" value="InterPro"/>
</dbReference>
<dbReference type="Pfam" id="PF00194">
    <property type="entry name" value="Carb_anhydrase"/>
    <property type="match status" value="1"/>
</dbReference>
<protein>
    <recommendedName>
        <fullName evidence="2">carbonic anhydrase</fullName>
        <ecNumber evidence="2">4.2.1.1</ecNumber>
    </recommendedName>
</protein>
<dbReference type="Gene3D" id="3.10.200.10">
    <property type="entry name" value="Alpha carbonic anhydrase"/>
    <property type="match status" value="1"/>
</dbReference>
<dbReference type="CDD" id="cd03124">
    <property type="entry name" value="alpha_CA_prokaryotic_like"/>
    <property type="match status" value="1"/>
</dbReference>
<sequence length="245" mass="26725">MARKAVTATLVPLTLAALVLGTAPAHSQLPHQSPIDITPRAIEVKTNLPPLRVFYGRSDLDLEYIRKDAASPTGCTTRDHEETEEAIVKPGAAYVTLAGTRYDLIQFHFHTPSEHRFNGRSTPLEVHFVHRSAAGKLLVIGVPLRAGAPSTLDTVLANLTPECGEPVHIPELNLNSLLPVNRAALRYDGSLTTAPFSEGVQWFVMQERTVSADTIRRFQALFSEGNARATQPLNDRKVQLGLPGI</sequence>
<evidence type="ECO:0000256" key="3">
    <source>
        <dbReference type="ARBA" id="ARBA00022723"/>
    </source>
</evidence>
<dbReference type="EMBL" id="FNON01000015">
    <property type="protein sequence ID" value="SDZ40465.1"/>
    <property type="molecule type" value="Genomic_DNA"/>
</dbReference>
<dbReference type="AlphaFoldDB" id="A0A1H3SSE1"/>
<feature type="signal peptide" evidence="7">
    <location>
        <begin position="1"/>
        <end position="27"/>
    </location>
</feature>
<evidence type="ECO:0000256" key="2">
    <source>
        <dbReference type="ARBA" id="ARBA00012925"/>
    </source>
</evidence>
<keyword evidence="4" id="KW-0862">Zinc</keyword>
<feature type="domain" description="Alpha-carbonic anhydrase" evidence="8">
    <location>
        <begin position="1"/>
        <end position="242"/>
    </location>
</feature>
<dbReference type="PANTHER" id="PTHR18952">
    <property type="entry name" value="CARBONIC ANHYDRASE"/>
    <property type="match status" value="1"/>
</dbReference>